<feature type="transmembrane region" description="Helical" evidence="1">
    <location>
        <begin position="47"/>
        <end position="67"/>
    </location>
</feature>
<dbReference type="PANTHER" id="PTHR40078:SF1">
    <property type="entry name" value="INTEGRAL MEMBRANE PROTEIN"/>
    <property type="match status" value="1"/>
</dbReference>
<dbReference type="RefSeq" id="WP_406790760.1">
    <property type="nucleotide sequence ID" value="NZ_JBJHZX010000003.1"/>
</dbReference>
<evidence type="ECO:0000313" key="3">
    <source>
        <dbReference type="Proteomes" id="UP001623660"/>
    </source>
</evidence>
<accession>A0ABW8SEJ7</accession>
<dbReference type="EMBL" id="JBJHZX010000003">
    <property type="protein sequence ID" value="MFL0194449.1"/>
    <property type="molecule type" value="Genomic_DNA"/>
</dbReference>
<sequence>MKVFIEIFRRLTCYNHIYVHTSGILTLGQVSQLVGVAILIMCYFIDVPLGLASIFNMIFIGLFIDIIEKLNIIRTPNVFLLKILMLVSGVLVIGWATYFYLRVNLGAGPRDSLMEGLVKKINKPVWIIRTFIEGTVLIIGYFLGGPVGIGTLIIALSLGFSIQFAFKIGGYNSQSVEHVSLADLYRDLRSEKCLKGT</sequence>
<keyword evidence="1" id="KW-1133">Transmembrane helix</keyword>
<keyword evidence="1" id="KW-0472">Membrane</keyword>
<dbReference type="Proteomes" id="UP001623660">
    <property type="component" value="Unassembled WGS sequence"/>
</dbReference>
<evidence type="ECO:0000313" key="2">
    <source>
        <dbReference type="EMBL" id="MFL0194449.1"/>
    </source>
</evidence>
<gene>
    <name evidence="2" type="ORF">ACJDU8_02510</name>
</gene>
<feature type="transmembrane region" description="Helical" evidence="1">
    <location>
        <begin position="21"/>
        <end position="41"/>
    </location>
</feature>
<feature type="transmembrane region" description="Helical" evidence="1">
    <location>
        <begin position="138"/>
        <end position="160"/>
    </location>
</feature>
<proteinExistence type="predicted"/>
<keyword evidence="3" id="KW-1185">Reference proteome</keyword>
<keyword evidence="1" id="KW-0812">Transmembrane</keyword>
<reference evidence="2 3" key="1">
    <citation type="submission" date="2024-11" db="EMBL/GenBank/DDBJ databases">
        <authorList>
            <person name="Heng Y.C."/>
            <person name="Lim A.C.H."/>
            <person name="Lee J.K.Y."/>
            <person name="Kittelmann S."/>
        </authorList>
    </citation>
    <scope>NUCLEOTIDE SEQUENCE [LARGE SCALE GENOMIC DNA]</scope>
    <source>
        <strain evidence="2 3">WILCCON 0269</strain>
    </source>
</reference>
<comment type="caution">
    <text evidence="2">The sequence shown here is derived from an EMBL/GenBank/DDBJ whole genome shotgun (WGS) entry which is preliminary data.</text>
</comment>
<dbReference type="PANTHER" id="PTHR40078">
    <property type="entry name" value="INTEGRAL MEMBRANE PROTEIN-RELATED"/>
    <property type="match status" value="1"/>
</dbReference>
<dbReference type="Pfam" id="PF19700">
    <property type="entry name" value="DUF6198"/>
    <property type="match status" value="1"/>
</dbReference>
<dbReference type="InterPro" id="IPR038750">
    <property type="entry name" value="YczE/YyaS-like"/>
</dbReference>
<evidence type="ECO:0000256" key="1">
    <source>
        <dbReference type="SAM" id="Phobius"/>
    </source>
</evidence>
<name>A0ABW8SEJ7_9CLOT</name>
<feature type="transmembrane region" description="Helical" evidence="1">
    <location>
        <begin position="79"/>
        <end position="101"/>
    </location>
</feature>
<organism evidence="2 3">
    <name type="scientific">Candidatus Clostridium eludens</name>
    <dbReference type="NCBI Taxonomy" id="3381663"/>
    <lineage>
        <taxon>Bacteria</taxon>
        <taxon>Bacillati</taxon>
        <taxon>Bacillota</taxon>
        <taxon>Clostridia</taxon>
        <taxon>Eubacteriales</taxon>
        <taxon>Clostridiaceae</taxon>
        <taxon>Clostridium</taxon>
    </lineage>
</organism>
<protein>
    <submittedName>
        <fullName evidence="2">YitT family protein</fullName>
    </submittedName>
</protein>